<feature type="chain" id="PRO_5027753333" evidence="4">
    <location>
        <begin position="27"/>
        <end position="455"/>
    </location>
</feature>
<proteinExistence type="predicted"/>
<evidence type="ECO:0000259" key="6">
    <source>
        <dbReference type="Pfam" id="PF24517"/>
    </source>
</evidence>
<dbReference type="InterPro" id="IPR039331">
    <property type="entry name" value="PAPs-like"/>
</dbReference>
<dbReference type="PANTHER" id="PTHR22953">
    <property type="entry name" value="ACID PHOSPHATASE RELATED"/>
    <property type="match status" value="1"/>
</dbReference>
<evidence type="ECO:0000256" key="1">
    <source>
        <dbReference type="ARBA" id="ARBA00004613"/>
    </source>
</evidence>
<dbReference type="GO" id="GO:0005576">
    <property type="term" value="C:extracellular region"/>
    <property type="evidence" value="ECO:0007669"/>
    <property type="project" value="UniProtKB-SubCell"/>
</dbReference>
<dbReference type="InterPro" id="IPR029052">
    <property type="entry name" value="Metallo-depent_PP-like"/>
</dbReference>
<dbReference type="Gene3D" id="3.60.21.10">
    <property type="match status" value="1"/>
</dbReference>
<organism evidence="7">
    <name type="scientific">Micromonospora carbonacea</name>
    <dbReference type="NCBI Taxonomy" id="47853"/>
    <lineage>
        <taxon>Bacteria</taxon>
        <taxon>Bacillati</taxon>
        <taxon>Actinomycetota</taxon>
        <taxon>Actinomycetes</taxon>
        <taxon>Micromonosporales</taxon>
        <taxon>Micromonosporaceae</taxon>
        <taxon>Micromonospora</taxon>
    </lineage>
</organism>
<evidence type="ECO:0000313" key="7">
    <source>
        <dbReference type="EMBL" id="QLK00545.1"/>
    </source>
</evidence>
<sequence>MRTLRAFLLVVAVLAATLVTPAPAQAVTTHIYPATRDTYVKASSPNTNYNSQRQLVVAGSPDRISYLAFAVTGLTEPILHATLRMKTLDTSNAGSTDGGRVFPVGSSWSETTLTYATRPAPIGPSVTPIERVKPDTIHDIDVTDAIRGNGVVSFGIFSNHTDGAYYHSRENNEAAGPALLVYTGVPSTDDTVILAAGDIADCRTERDEQTAKILDTEVGVVAAIGDTAYEKGAPEEYAACYAPTWGRHKSRTRPAVGNHEYLTPNAAGYFGYFGAAAGPPGQGWYSYNMAGGQWHVVVLNSNCAKIGGCHAGSPQERWLRADLAASKARCTVAYWHQPLFASGGRGSSAYRPLFQALYDAGVEVLLNAHNHQYERFAPQTPTGAADPDRGVRQFIIGTGGRSLQPDFPTVAANSEVRNGNVFGVLRLTLLPGEYRWRFVPVAGQTFNEVGTGLCH</sequence>
<dbReference type="PANTHER" id="PTHR22953:SF153">
    <property type="entry name" value="PURPLE ACID PHOSPHATASE"/>
    <property type="match status" value="1"/>
</dbReference>
<feature type="signal peptide" evidence="4">
    <location>
        <begin position="1"/>
        <end position="26"/>
    </location>
</feature>
<dbReference type="EMBL" id="CP058905">
    <property type="protein sequence ID" value="QLK00545.1"/>
    <property type="molecule type" value="Genomic_DNA"/>
</dbReference>
<comment type="subcellular location">
    <subcellularLocation>
        <location evidence="1">Secreted</location>
    </subcellularLocation>
</comment>
<dbReference type="AlphaFoldDB" id="A0A7D6C7W0"/>
<dbReference type="GO" id="GO:0003993">
    <property type="term" value="F:acid phosphatase activity"/>
    <property type="evidence" value="ECO:0007669"/>
    <property type="project" value="InterPro"/>
</dbReference>
<dbReference type="Pfam" id="PF24517">
    <property type="entry name" value="CBM96"/>
    <property type="match status" value="1"/>
</dbReference>
<reference evidence="7" key="1">
    <citation type="submission" date="2020-08" db="EMBL/GenBank/DDBJ databases">
        <title>A bifunctional nitrone conjugated secondary metabolite targeting the ribosome.</title>
        <authorList>
            <person name="Limbrick E.M."/>
            <person name="Graf M."/>
            <person name="Derewacz D.K."/>
            <person name="Nguyen F."/>
            <person name="Spraggins J.M."/>
            <person name="Wieland M."/>
            <person name="Ynigez-Gutierrez A.E."/>
            <person name="Reisman B.J."/>
            <person name="Zinshteyn B."/>
            <person name="McCulloch K."/>
            <person name="Iverson T.M."/>
            <person name="Green R."/>
            <person name="Wilson D.N."/>
            <person name="Bachmann B.O."/>
        </authorList>
    </citation>
    <scope>NUCLEOTIDE SEQUENCE</scope>
    <source>
        <strain evidence="7">Africana</strain>
    </source>
</reference>
<dbReference type="SUPFAM" id="SSF56300">
    <property type="entry name" value="Metallo-dependent phosphatases"/>
    <property type="match status" value="1"/>
</dbReference>
<dbReference type="Pfam" id="PF00149">
    <property type="entry name" value="Metallophos"/>
    <property type="match status" value="1"/>
</dbReference>
<dbReference type="NCBIfam" id="NF033679">
    <property type="entry name" value="DNRLRE_dom"/>
    <property type="match status" value="1"/>
</dbReference>
<feature type="domain" description="Carbohydrate-binding module family 96" evidence="6">
    <location>
        <begin position="32"/>
        <end position="181"/>
    </location>
</feature>
<dbReference type="InterPro" id="IPR004843">
    <property type="entry name" value="Calcineurin-like_PHP"/>
</dbReference>
<gene>
    <name evidence="7" type="ORF">HZU44_11245</name>
</gene>
<accession>A0A7D6C7W0</accession>
<feature type="domain" description="Calcineurin-like phosphoesterase" evidence="5">
    <location>
        <begin position="193"/>
        <end position="373"/>
    </location>
</feature>
<protein>
    <submittedName>
        <fullName evidence="7">DNRLRE domain-containing protein</fullName>
    </submittedName>
</protein>
<dbReference type="InterPro" id="IPR055372">
    <property type="entry name" value="CBM96"/>
</dbReference>
<keyword evidence="2" id="KW-0964">Secreted</keyword>
<evidence type="ECO:0000259" key="5">
    <source>
        <dbReference type="Pfam" id="PF00149"/>
    </source>
</evidence>
<name>A0A7D6C7W0_9ACTN</name>
<evidence type="ECO:0000256" key="2">
    <source>
        <dbReference type="ARBA" id="ARBA00022525"/>
    </source>
</evidence>
<evidence type="ECO:0000256" key="4">
    <source>
        <dbReference type="SAM" id="SignalP"/>
    </source>
</evidence>
<keyword evidence="3 4" id="KW-0732">Signal</keyword>
<evidence type="ECO:0000256" key="3">
    <source>
        <dbReference type="ARBA" id="ARBA00022729"/>
    </source>
</evidence>